<dbReference type="RefSeq" id="WP_326755115.1">
    <property type="nucleotide sequence ID" value="NZ_CP109134.1"/>
</dbReference>
<proteinExistence type="predicted"/>
<evidence type="ECO:0008006" key="4">
    <source>
        <dbReference type="Google" id="ProtNLM"/>
    </source>
</evidence>
<gene>
    <name evidence="2" type="ORF">OIE73_28775</name>
</gene>
<feature type="transmembrane region" description="Helical" evidence="1">
    <location>
        <begin position="93"/>
        <end position="112"/>
    </location>
</feature>
<dbReference type="GeneID" id="91546651"/>
<evidence type="ECO:0000313" key="2">
    <source>
        <dbReference type="EMBL" id="WSD09342.1"/>
    </source>
</evidence>
<name>A0ABZ1GT20_9ACTN</name>
<dbReference type="Proteomes" id="UP001335325">
    <property type="component" value="Chromosome"/>
</dbReference>
<keyword evidence="1" id="KW-1133">Transmembrane helix</keyword>
<evidence type="ECO:0000256" key="1">
    <source>
        <dbReference type="SAM" id="Phobius"/>
    </source>
</evidence>
<feature type="transmembrane region" description="Helical" evidence="1">
    <location>
        <begin position="61"/>
        <end position="81"/>
    </location>
</feature>
<protein>
    <recommendedName>
        <fullName evidence="4">DUF2637 domain-containing protein</fullName>
    </recommendedName>
</protein>
<keyword evidence="3" id="KW-1185">Reference proteome</keyword>
<accession>A0ABZ1GT20</accession>
<keyword evidence="1" id="KW-0472">Membrane</keyword>
<organism evidence="2 3">
    <name type="scientific">Streptomyces hirsutus</name>
    <dbReference type="NCBI Taxonomy" id="35620"/>
    <lineage>
        <taxon>Bacteria</taxon>
        <taxon>Bacillati</taxon>
        <taxon>Actinomycetota</taxon>
        <taxon>Actinomycetes</taxon>
        <taxon>Kitasatosporales</taxon>
        <taxon>Streptomycetaceae</taxon>
        <taxon>Streptomyces</taxon>
    </lineage>
</organism>
<evidence type="ECO:0000313" key="3">
    <source>
        <dbReference type="Proteomes" id="UP001335325"/>
    </source>
</evidence>
<reference evidence="2 3" key="1">
    <citation type="submission" date="2022-10" db="EMBL/GenBank/DDBJ databases">
        <title>The complete genomes of actinobacterial strains from the NBC collection.</title>
        <authorList>
            <person name="Joergensen T.S."/>
            <person name="Alvarez Arevalo M."/>
            <person name="Sterndorff E.B."/>
            <person name="Faurdal D."/>
            <person name="Vuksanovic O."/>
            <person name="Mourched A.-S."/>
            <person name="Charusanti P."/>
            <person name="Shaw S."/>
            <person name="Blin K."/>
            <person name="Weber T."/>
        </authorList>
    </citation>
    <scope>NUCLEOTIDE SEQUENCE [LARGE SCALE GENOMIC DNA]</scope>
    <source>
        <strain evidence="2 3">NBC 01753</strain>
    </source>
</reference>
<sequence length="277" mass="28569">MSVRKSPASAKAAGPSPSSTWLVRTATTAGRPAVLTAALALSAPGEYRLALLAGWTPSFAAVMPLVMSLYAGVAAAIASSLTKGSPERRQANAGAVLALLLAMTAQVIAHLIEAGYLVKGPAVVVAVSAVPPLVAAHTLHLAGVTVTRPVISPEPVPPTVNLSRTSDPPWKPAVIKAMPALPPPTVKPVKAVLTPRPEVVTARVSPEPEEAAQSTQKPSADRIVRGLYDQLGGKRPTTGRIRDALKAAGLPCSDGTARSVRLRVERDEPALRLLPPA</sequence>
<keyword evidence="1" id="KW-0812">Transmembrane</keyword>
<dbReference type="EMBL" id="CP109134">
    <property type="protein sequence ID" value="WSD09342.1"/>
    <property type="molecule type" value="Genomic_DNA"/>
</dbReference>